<feature type="non-terminal residue" evidence="1">
    <location>
        <position position="74"/>
    </location>
</feature>
<sequence length="74" mass="8389">MFTLHCQTAKDIRKHSYHPSEDELLLMAATQFRVISGLNQGNLHIIQLEETRPPHPLLQPVPIVIPPPIKPFSS</sequence>
<name>A0A8S2XTG5_9BILA</name>
<organism evidence="1 2">
    <name type="scientific">Rotaria magnacalcarata</name>
    <dbReference type="NCBI Taxonomy" id="392030"/>
    <lineage>
        <taxon>Eukaryota</taxon>
        <taxon>Metazoa</taxon>
        <taxon>Spiralia</taxon>
        <taxon>Gnathifera</taxon>
        <taxon>Rotifera</taxon>
        <taxon>Eurotatoria</taxon>
        <taxon>Bdelloidea</taxon>
        <taxon>Philodinida</taxon>
        <taxon>Philodinidae</taxon>
        <taxon>Rotaria</taxon>
    </lineage>
</organism>
<accession>A0A8S2XTG5</accession>
<dbReference type="Gene3D" id="3.90.176.10">
    <property type="entry name" value="Toxin ADP-ribosyltransferase, Chain A, domain 1"/>
    <property type="match status" value="1"/>
</dbReference>
<evidence type="ECO:0000313" key="1">
    <source>
        <dbReference type="EMBL" id="CAF4511591.1"/>
    </source>
</evidence>
<proteinExistence type="predicted"/>
<protein>
    <submittedName>
        <fullName evidence="1">Uncharacterized protein</fullName>
    </submittedName>
</protein>
<dbReference type="Proteomes" id="UP000676336">
    <property type="component" value="Unassembled WGS sequence"/>
</dbReference>
<comment type="caution">
    <text evidence="1">The sequence shown here is derived from an EMBL/GenBank/DDBJ whole genome shotgun (WGS) entry which is preliminary data.</text>
</comment>
<dbReference type="EMBL" id="CAJOBI010084263">
    <property type="protein sequence ID" value="CAF4511591.1"/>
    <property type="molecule type" value="Genomic_DNA"/>
</dbReference>
<reference evidence="1" key="1">
    <citation type="submission" date="2021-02" db="EMBL/GenBank/DDBJ databases">
        <authorList>
            <person name="Nowell W R."/>
        </authorList>
    </citation>
    <scope>NUCLEOTIDE SEQUENCE</scope>
</reference>
<dbReference type="AlphaFoldDB" id="A0A8S2XTG5"/>
<evidence type="ECO:0000313" key="2">
    <source>
        <dbReference type="Proteomes" id="UP000676336"/>
    </source>
</evidence>
<gene>
    <name evidence="1" type="ORF">SMN809_LOCUS35387</name>
</gene>